<dbReference type="InterPro" id="IPR012902">
    <property type="entry name" value="N_methyl_site"/>
</dbReference>
<protein>
    <submittedName>
        <fullName evidence="2">Type IV pilus modification protein PilV</fullName>
    </submittedName>
</protein>
<accession>A0ABV8CCF1</accession>
<evidence type="ECO:0000256" key="1">
    <source>
        <dbReference type="SAM" id="Phobius"/>
    </source>
</evidence>
<dbReference type="RefSeq" id="WP_382340625.1">
    <property type="nucleotide sequence ID" value="NZ_JBHSAB010000001.1"/>
</dbReference>
<evidence type="ECO:0000313" key="3">
    <source>
        <dbReference type="Proteomes" id="UP001595758"/>
    </source>
</evidence>
<keyword evidence="1" id="KW-0812">Transmembrane</keyword>
<feature type="transmembrane region" description="Helical" evidence="1">
    <location>
        <begin position="12"/>
        <end position="33"/>
    </location>
</feature>
<gene>
    <name evidence="2" type="primary">pilV</name>
    <name evidence="2" type="ORF">ACFORL_02120</name>
</gene>
<comment type="caution">
    <text evidence="2">The sequence shown here is derived from an EMBL/GenBank/DDBJ whole genome shotgun (WGS) entry which is preliminary data.</text>
</comment>
<dbReference type="InterPro" id="IPR013362">
    <property type="entry name" value="Pilus_4_PilV"/>
</dbReference>
<keyword evidence="1" id="KW-0472">Membrane</keyword>
<proteinExistence type="predicted"/>
<keyword evidence="1" id="KW-1133">Transmembrane helix</keyword>
<sequence>MQRQLRRQNGFSLLEVLISTVVLAIGLLGIAALQANAIRYNQSAQLRSIAVAQISNMIDRLVANPTGVTAGFYNSVTGIPAMPSCTTCSASEIALRDTNEWNTANRLLLPSGQGTITRNGNQFVITIRWDNARTGAAGLGCSGDADVDLTCLAMEVVI</sequence>
<dbReference type="NCBIfam" id="TIGR02523">
    <property type="entry name" value="type_IV_pilV"/>
    <property type="match status" value="1"/>
</dbReference>
<name>A0ABV8CCF1_9GAMM</name>
<organism evidence="2 3">
    <name type="scientific">Legionella dresdenensis</name>
    <dbReference type="NCBI Taxonomy" id="450200"/>
    <lineage>
        <taxon>Bacteria</taxon>
        <taxon>Pseudomonadati</taxon>
        <taxon>Pseudomonadota</taxon>
        <taxon>Gammaproteobacteria</taxon>
        <taxon>Legionellales</taxon>
        <taxon>Legionellaceae</taxon>
        <taxon>Legionella</taxon>
    </lineage>
</organism>
<dbReference type="NCBIfam" id="TIGR02532">
    <property type="entry name" value="IV_pilin_GFxxxE"/>
    <property type="match status" value="1"/>
</dbReference>
<evidence type="ECO:0000313" key="2">
    <source>
        <dbReference type="EMBL" id="MFC3907877.1"/>
    </source>
</evidence>
<reference evidence="3" key="1">
    <citation type="journal article" date="2019" name="Int. J. Syst. Evol. Microbiol.">
        <title>The Global Catalogue of Microorganisms (GCM) 10K type strain sequencing project: providing services to taxonomists for standard genome sequencing and annotation.</title>
        <authorList>
            <consortium name="The Broad Institute Genomics Platform"/>
            <consortium name="The Broad Institute Genome Sequencing Center for Infectious Disease"/>
            <person name="Wu L."/>
            <person name="Ma J."/>
        </authorList>
    </citation>
    <scope>NUCLEOTIDE SEQUENCE [LARGE SCALE GENOMIC DNA]</scope>
    <source>
        <strain evidence="3">CCUG 59858</strain>
    </source>
</reference>
<dbReference type="EMBL" id="JBHSAB010000001">
    <property type="protein sequence ID" value="MFC3907877.1"/>
    <property type="molecule type" value="Genomic_DNA"/>
</dbReference>
<keyword evidence="3" id="KW-1185">Reference proteome</keyword>
<dbReference type="Proteomes" id="UP001595758">
    <property type="component" value="Unassembled WGS sequence"/>
</dbReference>
<dbReference type="Pfam" id="PF07963">
    <property type="entry name" value="N_methyl"/>
    <property type="match status" value="1"/>
</dbReference>